<evidence type="ECO:0000313" key="1">
    <source>
        <dbReference type="EMBL" id="QUC08308.1"/>
    </source>
</evidence>
<proteinExistence type="predicted"/>
<reference evidence="1 2" key="1">
    <citation type="submission" date="2021-03" db="EMBL/GenBank/DDBJ databases">
        <title>Human Oral Microbial Genomes.</title>
        <authorList>
            <person name="Johnston C.D."/>
            <person name="Chen T."/>
            <person name="Dewhirst F.E."/>
        </authorList>
    </citation>
    <scope>NUCLEOTIDE SEQUENCE [LARGE SCALE GENOMIC DNA]</scope>
    <source>
        <strain evidence="1 2">DSMZ 100122</strain>
    </source>
</reference>
<organism evidence="1 2">
    <name type="scientific">Arachnia rubra</name>
    <dbReference type="NCBI Taxonomy" id="1547448"/>
    <lineage>
        <taxon>Bacteria</taxon>
        <taxon>Bacillati</taxon>
        <taxon>Actinomycetota</taxon>
        <taxon>Actinomycetes</taxon>
        <taxon>Propionibacteriales</taxon>
        <taxon>Propionibacteriaceae</taxon>
        <taxon>Arachnia</taxon>
    </lineage>
</organism>
<dbReference type="RefSeq" id="WP_212324024.1">
    <property type="nucleotide sequence ID" value="NZ_AP024463.1"/>
</dbReference>
<dbReference type="EMBL" id="CP072384">
    <property type="protein sequence ID" value="QUC08308.1"/>
    <property type="molecule type" value="Genomic_DNA"/>
</dbReference>
<sequence>MSMADSLLHDAEARYFVPFGSKPAVAIGHRAMTAEVFTVELGLVLCEIRAFGSERDERGKVETLHEIGDLIPAAVPDGHEWFLVLCR</sequence>
<dbReference type="Proteomes" id="UP000678513">
    <property type="component" value="Chromosome"/>
</dbReference>
<gene>
    <name evidence="1" type="ORF">J5A65_00695</name>
</gene>
<keyword evidence="2" id="KW-1185">Reference proteome</keyword>
<evidence type="ECO:0000313" key="2">
    <source>
        <dbReference type="Proteomes" id="UP000678513"/>
    </source>
</evidence>
<protein>
    <submittedName>
        <fullName evidence="1">Uncharacterized protein</fullName>
    </submittedName>
</protein>
<name>A0ABX7Y6E8_9ACTN</name>
<accession>A0ABX7Y6E8</accession>